<accession>A0A414FWS4</accession>
<dbReference type="InterPro" id="IPR011047">
    <property type="entry name" value="Quinoprotein_ADH-like_sf"/>
</dbReference>
<organism evidence="5 6">
    <name type="scientific">Collinsella intestinalis</name>
    <dbReference type="NCBI Taxonomy" id="147207"/>
    <lineage>
        <taxon>Bacteria</taxon>
        <taxon>Bacillati</taxon>
        <taxon>Actinomycetota</taxon>
        <taxon>Coriobacteriia</taxon>
        <taxon>Coriobacteriales</taxon>
        <taxon>Coriobacteriaceae</taxon>
        <taxon>Collinsella</taxon>
    </lineage>
</organism>
<evidence type="ECO:0000256" key="3">
    <source>
        <dbReference type="SAM" id="Phobius"/>
    </source>
</evidence>
<dbReference type="Gene3D" id="2.60.40.4270">
    <property type="entry name" value="Listeria-Bacteroides repeat domain"/>
    <property type="match status" value="1"/>
</dbReference>
<gene>
    <name evidence="5" type="ORF">DW787_04610</name>
</gene>
<feature type="domain" description="Pyrrolo-quinoline quinone repeat" evidence="4">
    <location>
        <begin position="963"/>
        <end position="1110"/>
    </location>
</feature>
<keyword evidence="3" id="KW-1133">Transmembrane helix</keyword>
<dbReference type="InterPro" id="IPR015943">
    <property type="entry name" value="WD40/YVTN_repeat-like_dom_sf"/>
</dbReference>
<evidence type="ECO:0000259" key="4">
    <source>
        <dbReference type="Pfam" id="PF13360"/>
    </source>
</evidence>
<dbReference type="PANTHER" id="PTHR34512">
    <property type="entry name" value="CELL SURFACE PROTEIN"/>
    <property type="match status" value="1"/>
</dbReference>
<dbReference type="InterPro" id="IPR013378">
    <property type="entry name" value="InlB-like_B-rpt"/>
</dbReference>
<dbReference type="Gene3D" id="2.60.40.2700">
    <property type="match status" value="1"/>
</dbReference>
<comment type="subcellular location">
    <subcellularLocation>
        <location evidence="1">Cell envelope</location>
    </subcellularLocation>
</comment>
<dbReference type="NCBIfam" id="TIGR02543">
    <property type="entry name" value="List_Bact_rpt"/>
    <property type="match status" value="1"/>
</dbReference>
<dbReference type="EMBL" id="QSJI01000003">
    <property type="protein sequence ID" value="RHD55972.1"/>
    <property type="molecule type" value="Genomic_DNA"/>
</dbReference>
<feature type="compositionally biased region" description="Low complexity" evidence="2">
    <location>
        <begin position="1493"/>
        <end position="1523"/>
    </location>
</feature>
<sequence length="1556" mass="164435">MIGNPESRGWSQIAWRPVARKGLTILLINALLVGQVPAPLWAQEALAGDVTAEAFDESVPSAEVAPDVVVERVSSDATEPATAVEESKTIELSRVEMHRAGKKISADVDALLTPGDAIEAVAITGGSSADSASNGTPVTEGVSYTWSLLENEGDASGRGLGTDSVAHIPAGAEALGMYLRVDATSGAGSVSYVKGPIARAGALRLANISIAAKDGGTVDDQATLVARPVLTAGKIPPEGSVTYQWWIDRTATGSYEKIAGATKQELKLDSSMVGAKIRVTATAGGYNEVKATAGPVLGSQSAQAAIAALDRASFMPSPAYGTSDNVRKLVEDKLHELGFTHATARVVSAEAGKGDATVSAAEGEGNGDVTYYFEDLAKVDKPAGSASVKVVFEIAAGGTTATWTRYITIRWDMARVRKSLEEFAGHKLKASDLLVFEGGEAHDDSNTVEARKDLDLDPILPDWVELSWQTSDSGVVDAQGKLARKQSEDVEAELTATLRFTGATDGEQSPTVNKTFKVIVKSIATDPTVEDRLDAALGKVQLKDFGSKERIDPAAVTGDIQLPIKRDLGITARKYRLQYEVESGGDGACTVDGSRLRVTRPAPGYPDAHDTLVVTVKSGNVARTRSIDLTVKASDTADIDRELALMQQVKDGYAQALLGDNARPGAVSKDLRYFMQARLDESGNLVWARTRAEVSGTGIVPDSIDLSHPSEQWDKFKSSAPSVIESETLHMLKAPTYNTRVTITSCLKSEKYGDYYERLKDDPSISPVVLEKYRALSRQEVSATFVVRGTTGEDDPNAGKALAVSARVVGVAPETDEGVRRETWIPLTELTVEPDEAATAWDLFARILTQSGYTYSLEGGVPFSITTPGGERTLAMSSSAPWRFWKFVVNGEDAKVYPDAYQVADGDVIELVYEDDSGAVLPEQDIAIDPAAPRPDWESSWPSFTTSNKPTSSLTPVEAAEEKWVVSVGEGGSQAPGISDPILAGDYLYIASNDKLLMKDPVTGETVREAQLLVPIDSTSRMVYAEGLIVVPLGGGRLQALTADALTTVWVTQPVTSASRDSRPQQSLGTLTVRDGYVYTGTTDGSYDGSGSGYLMCVNLQTGAVRWQHEAKGGYYWAGACAFGGYLVVGDDAGLVYAFDPATGETVGTPFNAGAQVRSTVVTDGSYLYVADYKGTLHKLSMSADGSICEVASVTFGKYNTSTPAIVDGRIVLCGQSATQGPSKYMKYAAVFVIDAETMRVEREVCKLTNGGALPTMYSQSSPLVSVQDDGAYVYFTVNWKPSSLYRYRIGDEAVDELYTPSDANQEYCLNSVIAGPDGSLYYKNDSGKLFALKGAPSWTVTIEPNNGARRTKVYVKRGAKLPAPVEPVREGYTFEGWFVDEQLTRPWDADEAIAGDTTLYAKWSKVEQPGGGSDGDGGTTAPGGDDGTAPEVIPPSDQGESAGQQAGGSQERPTTGPQHAAPQAGGTAKPAEGPSKTAAAKSANAHGKSTEGEGTSEQTGSEQPEGDAESAGIAAGAARASSVMERAMATAGVVGVVGVAAAGGWLAVSAFRHRR</sequence>
<feature type="region of interest" description="Disordered" evidence="2">
    <location>
        <begin position="1406"/>
        <end position="1523"/>
    </location>
</feature>
<dbReference type="Proteomes" id="UP000286050">
    <property type="component" value="Unassembled WGS sequence"/>
</dbReference>
<feature type="transmembrane region" description="Helical" evidence="3">
    <location>
        <begin position="1528"/>
        <end position="1549"/>
    </location>
</feature>
<dbReference type="InterPro" id="IPR018391">
    <property type="entry name" value="PQQ_b-propeller_rpt"/>
</dbReference>
<dbReference type="InterPro" id="IPR042229">
    <property type="entry name" value="Listeria/Bacterioides_rpt_sf"/>
</dbReference>
<comment type="caution">
    <text evidence="5">The sequence shown here is derived from an EMBL/GenBank/DDBJ whole genome shotgun (WGS) entry which is preliminary data.</text>
</comment>
<dbReference type="GO" id="GO:0030313">
    <property type="term" value="C:cell envelope"/>
    <property type="evidence" value="ECO:0007669"/>
    <property type="project" value="UniProtKB-SubCell"/>
</dbReference>
<dbReference type="Pfam" id="PF09479">
    <property type="entry name" value="Flg_new"/>
    <property type="match status" value="1"/>
</dbReference>
<evidence type="ECO:0000256" key="2">
    <source>
        <dbReference type="SAM" id="MobiDB-lite"/>
    </source>
</evidence>
<name>A0A414FWS4_9ACTN</name>
<evidence type="ECO:0000313" key="6">
    <source>
        <dbReference type="Proteomes" id="UP000286050"/>
    </source>
</evidence>
<proteinExistence type="predicted"/>
<evidence type="ECO:0000256" key="1">
    <source>
        <dbReference type="ARBA" id="ARBA00004196"/>
    </source>
</evidence>
<keyword evidence="3" id="KW-0812">Transmembrane</keyword>
<feature type="region of interest" description="Disordered" evidence="2">
    <location>
        <begin position="931"/>
        <end position="956"/>
    </location>
</feature>
<evidence type="ECO:0000313" key="5">
    <source>
        <dbReference type="EMBL" id="RHD55972.1"/>
    </source>
</evidence>
<reference evidence="5 6" key="1">
    <citation type="submission" date="2018-08" db="EMBL/GenBank/DDBJ databases">
        <title>A genome reference for cultivated species of the human gut microbiota.</title>
        <authorList>
            <person name="Zou Y."/>
            <person name="Xue W."/>
            <person name="Luo G."/>
        </authorList>
    </citation>
    <scope>NUCLEOTIDE SEQUENCE [LARGE SCALE GENOMIC DNA]</scope>
    <source>
        <strain evidence="5 6">AM30-5LB</strain>
    </source>
</reference>
<feature type="compositionally biased region" description="Gly residues" evidence="2">
    <location>
        <begin position="1410"/>
        <end position="1427"/>
    </location>
</feature>
<dbReference type="InterPro" id="IPR002372">
    <property type="entry name" value="PQQ_rpt_dom"/>
</dbReference>
<keyword evidence="3" id="KW-0472">Membrane</keyword>
<protein>
    <recommendedName>
        <fullName evidence="4">Pyrrolo-quinoline quinone repeat domain-containing protein</fullName>
    </recommendedName>
</protein>
<dbReference type="PANTHER" id="PTHR34512:SF30">
    <property type="entry name" value="OUTER MEMBRANE PROTEIN ASSEMBLY FACTOR BAMB"/>
    <property type="match status" value="1"/>
</dbReference>
<feature type="compositionally biased region" description="Polar residues" evidence="2">
    <location>
        <begin position="940"/>
        <end position="955"/>
    </location>
</feature>
<dbReference type="Gene3D" id="2.130.10.10">
    <property type="entry name" value="YVTN repeat-like/Quinoprotein amine dehydrogenase"/>
    <property type="match status" value="1"/>
</dbReference>
<dbReference type="SUPFAM" id="SSF50998">
    <property type="entry name" value="Quinoprotein alcohol dehydrogenase-like"/>
    <property type="match status" value="2"/>
</dbReference>
<dbReference type="SMART" id="SM00564">
    <property type="entry name" value="PQQ"/>
    <property type="match status" value="3"/>
</dbReference>
<dbReference type="Pfam" id="PF13360">
    <property type="entry name" value="PQQ_2"/>
    <property type="match status" value="1"/>
</dbReference>
<feature type="compositionally biased region" description="Low complexity" evidence="2">
    <location>
        <begin position="1439"/>
        <end position="1452"/>
    </location>
</feature>